<dbReference type="SUPFAM" id="SSF111369">
    <property type="entry name" value="HlyD-like secretion proteins"/>
    <property type="match status" value="2"/>
</dbReference>
<protein>
    <submittedName>
        <fullName evidence="7">Efflux transporter periplasmic adaptor subunit</fullName>
    </submittedName>
</protein>
<reference evidence="7 8" key="1">
    <citation type="submission" date="2016-06" db="EMBL/GenBank/DDBJ databases">
        <authorList>
            <person name="Ramos C."/>
            <person name="Pintado A."/>
            <person name="Crespo-Gomez J.I."/>
        </authorList>
    </citation>
    <scope>NUCLEOTIDE SEQUENCE [LARGE SCALE GENOMIC DNA]</scope>
    <source>
        <strain evidence="7 8">AVO110</strain>
    </source>
</reference>
<keyword evidence="4" id="KW-0812">Transmembrane</keyword>
<dbReference type="Pfam" id="PF25963">
    <property type="entry name" value="Beta-barrel_AAEA"/>
    <property type="match status" value="1"/>
</dbReference>
<dbReference type="Gene3D" id="2.40.50.100">
    <property type="match status" value="1"/>
</dbReference>
<evidence type="ECO:0000259" key="5">
    <source>
        <dbReference type="Pfam" id="PF25917"/>
    </source>
</evidence>
<feature type="domain" description="p-hydroxybenzoic acid efflux pump subunit AaeA-like beta-barrel" evidence="6">
    <location>
        <begin position="250"/>
        <end position="327"/>
    </location>
</feature>
<feature type="transmembrane region" description="Helical" evidence="4">
    <location>
        <begin position="12"/>
        <end position="32"/>
    </location>
</feature>
<feature type="compositionally biased region" description="Polar residues" evidence="3">
    <location>
        <begin position="152"/>
        <end position="163"/>
    </location>
</feature>
<organism evidence="7 8">
    <name type="scientific">Aquipseudomonas alcaligenes</name>
    <name type="common">Pseudomonas alcaligenes</name>
    <dbReference type="NCBI Taxonomy" id="43263"/>
    <lineage>
        <taxon>Bacteria</taxon>
        <taxon>Pseudomonadati</taxon>
        <taxon>Pseudomonadota</taxon>
        <taxon>Gammaproteobacteria</taxon>
        <taxon>Pseudomonadales</taxon>
        <taxon>Pseudomonadaceae</taxon>
        <taxon>Aquipseudomonas</taxon>
    </lineage>
</organism>
<sequence>MTPDTVRKPIPVLLPGLALLLGLGVWGAWYFLLAERHEQSTNDAFVSADYTLVAPKVSGFVDEVLVEDNQRVKAGQLLARIDDRDYRAALDGARAEVASAQAQLANAQATLERQQSLIDQAGATLQADRAEVLFAQRERERYQRLVGRGAGTLQNSQQAQSRYDSARAKQQENRAGLLATQKQTDILAAQRDAAQAALQSARANQERAELDLSHTELRAPVDGMVGRRAVRIGAYVKPGDVLLAVVPLDSAYVVANFQETQLHHMRPGQPVSIAVDSFPDAVLHGHVQSLAPATGVTFAAVAPDNATGNFTKVVQRIPVKIALDPDQPLLGHLRVGMSVDARVDTAAKVEGLVCDADSCQAEEPVAGHQPVGDVAAELAADS</sequence>
<dbReference type="Proteomes" id="UP000744555">
    <property type="component" value="Unassembled WGS sequence"/>
</dbReference>
<evidence type="ECO:0000259" key="6">
    <source>
        <dbReference type="Pfam" id="PF25963"/>
    </source>
</evidence>
<comment type="similarity">
    <text evidence="1">Belongs to the membrane fusion protein (MFP) (TC 8.A.1) family.</text>
</comment>
<evidence type="ECO:0000313" key="8">
    <source>
        <dbReference type="Proteomes" id="UP000744555"/>
    </source>
</evidence>
<gene>
    <name evidence="7" type="ORF">A9179_15030</name>
</gene>
<accession>A0ABR7S3D8</accession>
<name>A0ABR7S3D8_AQUAC</name>
<comment type="caution">
    <text evidence="7">The sequence shown here is derived from an EMBL/GenBank/DDBJ whole genome shotgun (WGS) entry which is preliminary data.</text>
</comment>
<dbReference type="Gene3D" id="2.40.30.170">
    <property type="match status" value="1"/>
</dbReference>
<evidence type="ECO:0000313" key="7">
    <source>
        <dbReference type="EMBL" id="MBC9251584.1"/>
    </source>
</evidence>
<keyword evidence="2" id="KW-0175">Coiled coil</keyword>
<keyword evidence="4" id="KW-0472">Membrane</keyword>
<dbReference type="PRINTS" id="PR01490">
    <property type="entry name" value="RTXTOXIND"/>
</dbReference>
<evidence type="ECO:0000256" key="4">
    <source>
        <dbReference type="SAM" id="Phobius"/>
    </source>
</evidence>
<dbReference type="InterPro" id="IPR050739">
    <property type="entry name" value="MFP"/>
</dbReference>
<feature type="domain" description="Multidrug resistance protein MdtA-like barrel-sandwich hybrid" evidence="5">
    <location>
        <begin position="53"/>
        <end position="246"/>
    </location>
</feature>
<proteinExistence type="inferred from homology"/>
<keyword evidence="4" id="KW-1133">Transmembrane helix</keyword>
<dbReference type="InterPro" id="IPR058634">
    <property type="entry name" value="AaeA-lik-b-barrel"/>
</dbReference>
<feature type="region of interest" description="Disordered" evidence="3">
    <location>
        <begin position="146"/>
        <end position="173"/>
    </location>
</feature>
<dbReference type="InterPro" id="IPR058625">
    <property type="entry name" value="MdtA-like_BSH"/>
</dbReference>
<dbReference type="PANTHER" id="PTHR30386:SF24">
    <property type="entry name" value="MULTIDRUG RESISTANCE EFFLUX PUMP"/>
    <property type="match status" value="1"/>
</dbReference>
<evidence type="ECO:0000256" key="3">
    <source>
        <dbReference type="SAM" id="MobiDB-lite"/>
    </source>
</evidence>
<dbReference type="Gene3D" id="1.10.287.470">
    <property type="entry name" value="Helix hairpin bin"/>
    <property type="match status" value="1"/>
</dbReference>
<dbReference type="PANTHER" id="PTHR30386">
    <property type="entry name" value="MEMBRANE FUSION SUBUNIT OF EMRAB-TOLC MULTIDRUG EFFLUX PUMP"/>
    <property type="match status" value="1"/>
</dbReference>
<dbReference type="RefSeq" id="WP_187807081.1">
    <property type="nucleotide sequence ID" value="NZ_LZEU01000001.1"/>
</dbReference>
<dbReference type="Pfam" id="PF25917">
    <property type="entry name" value="BSH_RND"/>
    <property type="match status" value="1"/>
</dbReference>
<feature type="coiled-coil region" evidence="2">
    <location>
        <begin position="191"/>
        <end position="218"/>
    </location>
</feature>
<dbReference type="EMBL" id="LZEU01000001">
    <property type="protein sequence ID" value="MBC9251584.1"/>
    <property type="molecule type" value="Genomic_DNA"/>
</dbReference>
<feature type="coiled-coil region" evidence="2">
    <location>
        <begin position="90"/>
        <end position="124"/>
    </location>
</feature>
<evidence type="ECO:0000256" key="2">
    <source>
        <dbReference type="SAM" id="Coils"/>
    </source>
</evidence>
<keyword evidence="8" id="KW-1185">Reference proteome</keyword>
<evidence type="ECO:0000256" key="1">
    <source>
        <dbReference type="ARBA" id="ARBA00009477"/>
    </source>
</evidence>